<sequence>MGLVEFRANLELITTLKTQGYDRKRVYEKLGGKTTLSYSQFVRIWNREFNETKVVKQQTTTSQKAGNQARNNRSSQQRDPFRRQTRVLHDPTMTDERRKEMFGE</sequence>
<keyword evidence="3" id="KW-1185">Reference proteome</keyword>
<accession>A0ABT2E1E3</accession>
<organism evidence="2 3">
    <name type="scientific">Scandinavium hiltneri</name>
    <dbReference type="NCBI Taxonomy" id="2926519"/>
    <lineage>
        <taxon>Bacteria</taxon>
        <taxon>Pseudomonadati</taxon>
        <taxon>Pseudomonadota</taxon>
        <taxon>Gammaproteobacteria</taxon>
        <taxon>Enterobacterales</taxon>
        <taxon>Enterobacteriaceae</taxon>
        <taxon>Scandinavium</taxon>
    </lineage>
</organism>
<feature type="compositionally biased region" description="Basic and acidic residues" evidence="1">
    <location>
        <begin position="79"/>
        <end position="104"/>
    </location>
</feature>
<reference evidence="2 3" key="1">
    <citation type="submission" date="2022-04" db="EMBL/GenBank/DDBJ databases">
        <title>Proposal of a three novel species of Scandinavium, Scandinavium hiltneri, Scandinavium manionii, Scandinavium tedordense.</title>
        <authorList>
            <person name="Maddock D.W."/>
            <person name="Brady C.L."/>
            <person name="Denman S."/>
            <person name="Arnold D."/>
        </authorList>
    </citation>
    <scope>NUCLEOTIDE SEQUENCE [LARGE SCALE GENOMIC DNA]</scope>
    <source>
        <strain evidence="2 3">H11S7</strain>
    </source>
</reference>
<name>A0ABT2E1E3_9ENTR</name>
<evidence type="ECO:0000313" key="2">
    <source>
        <dbReference type="EMBL" id="MCS2161567.1"/>
    </source>
</evidence>
<protein>
    <submittedName>
        <fullName evidence="2">Uncharacterized protein</fullName>
    </submittedName>
</protein>
<evidence type="ECO:0000313" key="3">
    <source>
        <dbReference type="Proteomes" id="UP001205357"/>
    </source>
</evidence>
<evidence type="ECO:0000256" key="1">
    <source>
        <dbReference type="SAM" id="MobiDB-lite"/>
    </source>
</evidence>
<feature type="region of interest" description="Disordered" evidence="1">
    <location>
        <begin position="54"/>
        <end position="104"/>
    </location>
</feature>
<dbReference type="RefSeq" id="WP_258988169.1">
    <property type="nucleotide sequence ID" value="NZ_JALIGE010000072.1"/>
</dbReference>
<feature type="compositionally biased region" description="Polar residues" evidence="1">
    <location>
        <begin position="62"/>
        <end position="78"/>
    </location>
</feature>
<gene>
    <name evidence="2" type="ORF">MUU47_10630</name>
</gene>
<dbReference type="EMBL" id="JALIGE010000072">
    <property type="protein sequence ID" value="MCS2161567.1"/>
    <property type="molecule type" value="Genomic_DNA"/>
</dbReference>
<comment type="caution">
    <text evidence="2">The sequence shown here is derived from an EMBL/GenBank/DDBJ whole genome shotgun (WGS) entry which is preliminary data.</text>
</comment>
<dbReference type="Proteomes" id="UP001205357">
    <property type="component" value="Unassembled WGS sequence"/>
</dbReference>
<proteinExistence type="predicted"/>